<keyword evidence="3 5" id="KW-0547">Nucleotide-binding</keyword>
<evidence type="ECO:0000259" key="8">
    <source>
        <dbReference type="Pfam" id="PF14681"/>
    </source>
</evidence>
<comment type="pathway">
    <text evidence="5">Pyrimidine metabolism; CTP biosynthesis via salvage pathway; CTP from cytidine: step 1/3.</text>
</comment>
<protein>
    <recommendedName>
        <fullName evidence="5">Uridine kinase</fullName>
        <ecNumber evidence="5">2.7.1.48</ecNumber>
    </recommendedName>
</protein>
<dbReference type="GO" id="GO:0043771">
    <property type="term" value="F:cytidine kinase activity"/>
    <property type="evidence" value="ECO:0007669"/>
    <property type="project" value="RHEA"/>
</dbReference>
<dbReference type="EC" id="2.7.1.48" evidence="5"/>
<dbReference type="RefSeq" id="XP_028477139.1">
    <property type="nucleotide sequence ID" value="XM_028622247.1"/>
</dbReference>
<dbReference type="Proteomes" id="UP000279236">
    <property type="component" value="Unassembled WGS sequence"/>
</dbReference>
<feature type="region of interest" description="Disordered" evidence="6">
    <location>
        <begin position="558"/>
        <end position="622"/>
    </location>
</feature>
<comment type="catalytic activity">
    <reaction evidence="5">
        <text>cytidine + ATP = CMP + ADP + H(+)</text>
        <dbReference type="Rhea" id="RHEA:24674"/>
        <dbReference type="ChEBI" id="CHEBI:15378"/>
        <dbReference type="ChEBI" id="CHEBI:17562"/>
        <dbReference type="ChEBI" id="CHEBI:30616"/>
        <dbReference type="ChEBI" id="CHEBI:60377"/>
        <dbReference type="ChEBI" id="CHEBI:456216"/>
        <dbReference type="EC" id="2.7.1.48"/>
    </reaction>
</comment>
<dbReference type="GeneID" id="39591390"/>
<dbReference type="Gene3D" id="3.40.50.300">
    <property type="entry name" value="P-loop containing nucleotide triphosphate hydrolases"/>
    <property type="match status" value="1"/>
</dbReference>
<dbReference type="GO" id="GO:0044211">
    <property type="term" value="P:CTP salvage"/>
    <property type="evidence" value="ECO:0007669"/>
    <property type="project" value="UniProtKB-UniPathway"/>
</dbReference>
<dbReference type="OrthoDB" id="738517at2759"/>
<keyword evidence="10" id="KW-1185">Reference proteome</keyword>
<keyword evidence="2 5" id="KW-0808">Transferase</keyword>
<dbReference type="PANTHER" id="PTHR10285">
    <property type="entry name" value="URIDINE KINASE"/>
    <property type="match status" value="1"/>
</dbReference>
<comment type="caution">
    <text evidence="9">The sequence shown here is derived from an EMBL/GenBank/DDBJ whole genome shotgun (WGS) entry which is preliminary data.</text>
</comment>
<comment type="catalytic activity">
    <reaction evidence="5">
        <text>uridine + ATP = UMP + ADP + H(+)</text>
        <dbReference type="Rhea" id="RHEA:16825"/>
        <dbReference type="ChEBI" id="CHEBI:15378"/>
        <dbReference type="ChEBI" id="CHEBI:16704"/>
        <dbReference type="ChEBI" id="CHEBI:30616"/>
        <dbReference type="ChEBI" id="CHEBI:57865"/>
        <dbReference type="ChEBI" id="CHEBI:456216"/>
        <dbReference type="EC" id="2.7.1.48"/>
    </reaction>
</comment>
<dbReference type="GO" id="GO:0004849">
    <property type="term" value="F:uridine kinase activity"/>
    <property type="evidence" value="ECO:0007669"/>
    <property type="project" value="UniProtKB-EC"/>
</dbReference>
<gene>
    <name evidence="9" type="primary">URK1</name>
    <name evidence="9" type="ORF">EHS24_006847</name>
</gene>
<dbReference type="Pfam" id="PF00485">
    <property type="entry name" value="PRK"/>
    <property type="match status" value="1"/>
</dbReference>
<dbReference type="UniPathway" id="UPA00579">
    <property type="reaction ID" value="UER00640"/>
</dbReference>
<dbReference type="PRINTS" id="PR00988">
    <property type="entry name" value="URIDINKINASE"/>
</dbReference>
<evidence type="ECO:0000256" key="3">
    <source>
        <dbReference type="ARBA" id="ARBA00022741"/>
    </source>
</evidence>
<dbReference type="SUPFAM" id="SSF52540">
    <property type="entry name" value="P-loop containing nucleoside triphosphate hydrolases"/>
    <property type="match status" value="1"/>
</dbReference>
<evidence type="ECO:0000256" key="5">
    <source>
        <dbReference type="RuleBase" id="RU003825"/>
    </source>
</evidence>
<dbReference type="AlphaFoldDB" id="A0A427XWK8"/>
<dbReference type="InterPro" id="IPR006083">
    <property type="entry name" value="PRK/URK"/>
</dbReference>
<evidence type="ECO:0000313" key="9">
    <source>
        <dbReference type="EMBL" id="RSH83187.1"/>
    </source>
</evidence>
<dbReference type="CDD" id="cd02023">
    <property type="entry name" value="UMPK"/>
    <property type="match status" value="1"/>
</dbReference>
<feature type="domain" description="Phosphoribulokinase/uridine kinase" evidence="7">
    <location>
        <begin position="49"/>
        <end position="231"/>
    </location>
</feature>
<comment type="similarity">
    <text evidence="5">Belongs to the uridine kinase family.</text>
</comment>
<sequence>MPSTVPTPVQSAAPQLPEVPAQRATNVVMASHGRGPWYTPDGKNIPAYVIGIAGGSSSGKTSVARAILKALDYIPSVLILSQDAFYNWHTQEEIDTAFRNDLDFDHPDAIDMKLFAKCLDDLKHGRSTEIPVYSFVHHQRMPEKKYLYGASVIIVEGIMALQAPEMRELYDLKVFVNCDSDLMLARRIRRDTVERGRDVNGILDQYLRFVKSSYDNFVQPSSKYADIIVPGYNNDTAVDLIVTHAKRQLEARTLSFRGRLASLEDLAPACNGDEEKHITLLPQTNQLTGIMTILRDATTTRPDFIFYADRLSTLIVEHALTFLPHSQRDIVTGNGVPFTGIANCDDSIVGVSILRSGGPFSHGLRRVIRDVPLGAMLIQSDPHTGEPLLLNTTLPIALRSAETAAGTHVFLLDSQMGTGAAALMAVRVLLDHGVPGESSVTRSRKGMLACCGGKPSLASLASDLRPGSSIVLVLSLLHAQEDPKALRAARRPSVASGGGLWGMLHVGNNPIWLCAQNVVGMHGVRGTVPWWPKLQNWFMAGGLRGVCGVEPNHLPGLPRLPAGRAHPAPRLPTSAHRHGRARQRAQRGPPAAPGRHSAEDVDPAGASARMRRSGSGDGGVPKEKIAWVVRPGMGHIGDRYYLN</sequence>
<proteinExistence type="inferred from homology"/>
<organism evidence="9 10">
    <name type="scientific">Apiotrichum porosum</name>
    <dbReference type="NCBI Taxonomy" id="105984"/>
    <lineage>
        <taxon>Eukaryota</taxon>
        <taxon>Fungi</taxon>
        <taxon>Dikarya</taxon>
        <taxon>Basidiomycota</taxon>
        <taxon>Agaricomycotina</taxon>
        <taxon>Tremellomycetes</taxon>
        <taxon>Trichosporonales</taxon>
        <taxon>Trichosporonaceae</taxon>
        <taxon>Apiotrichum</taxon>
    </lineage>
</organism>
<dbReference type="Pfam" id="PF14681">
    <property type="entry name" value="UPRTase"/>
    <property type="match status" value="1"/>
</dbReference>
<accession>A0A427XWK8</accession>
<dbReference type="EMBL" id="RSCE01000004">
    <property type="protein sequence ID" value="RSH83187.1"/>
    <property type="molecule type" value="Genomic_DNA"/>
</dbReference>
<name>A0A427XWK8_9TREE</name>
<dbReference type="FunFam" id="3.40.50.300:FF:002070">
    <property type="entry name" value="Uridine kinase"/>
    <property type="match status" value="1"/>
</dbReference>
<dbReference type="GO" id="GO:0044206">
    <property type="term" value="P:UMP salvage"/>
    <property type="evidence" value="ECO:0007669"/>
    <property type="project" value="UniProtKB-UniPathway"/>
</dbReference>
<keyword evidence="4 5" id="KW-0418">Kinase</keyword>
<feature type="compositionally biased region" description="Low complexity" evidence="6">
    <location>
        <begin position="586"/>
        <end position="595"/>
    </location>
</feature>
<dbReference type="NCBIfam" id="TIGR00235">
    <property type="entry name" value="udk"/>
    <property type="match status" value="1"/>
</dbReference>
<evidence type="ECO:0000256" key="4">
    <source>
        <dbReference type="ARBA" id="ARBA00022777"/>
    </source>
</evidence>
<dbReference type="SUPFAM" id="SSF53271">
    <property type="entry name" value="PRTase-like"/>
    <property type="match status" value="1"/>
</dbReference>
<feature type="compositionally biased region" description="Basic residues" evidence="6">
    <location>
        <begin position="575"/>
        <end position="585"/>
    </location>
</feature>
<evidence type="ECO:0000256" key="6">
    <source>
        <dbReference type="SAM" id="MobiDB-lite"/>
    </source>
</evidence>
<comment type="pathway">
    <text evidence="1 5">Pyrimidine metabolism; UMP biosynthesis via salvage pathway; UMP from uridine: step 1/1.</text>
</comment>
<reference evidence="9 10" key="1">
    <citation type="submission" date="2018-11" db="EMBL/GenBank/DDBJ databases">
        <title>Genome sequence of Apiotrichum porosum DSM 27194.</title>
        <authorList>
            <person name="Aliyu H."/>
            <person name="Gorte O."/>
            <person name="Ochsenreither K."/>
        </authorList>
    </citation>
    <scope>NUCLEOTIDE SEQUENCE [LARGE SCALE GENOMIC DNA]</scope>
    <source>
        <strain evidence="9 10">DSM 27194</strain>
    </source>
</reference>
<keyword evidence="5" id="KW-0067">ATP-binding</keyword>
<dbReference type="GO" id="GO:0005524">
    <property type="term" value="F:ATP binding"/>
    <property type="evidence" value="ECO:0007669"/>
    <property type="project" value="UniProtKB-KW"/>
</dbReference>
<dbReference type="UniPathway" id="UPA00574">
    <property type="reaction ID" value="UER00637"/>
</dbReference>
<dbReference type="Gene3D" id="3.40.50.2020">
    <property type="match status" value="1"/>
</dbReference>
<dbReference type="InterPro" id="IPR027417">
    <property type="entry name" value="P-loop_NTPase"/>
</dbReference>
<evidence type="ECO:0000256" key="2">
    <source>
        <dbReference type="ARBA" id="ARBA00022679"/>
    </source>
</evidence>
<evidence type="ECO:0000313" key="10">
    <source>
        <dbReference type="Proteomes" id="UP000279236"/>
    </source>
</evidence>
<evidence type="ECO:0000259" key="7">
    <source>
        <dbReference type="Pfam" id="PF00485"/>
    </source>
</evidence>
<dbReference type="InterPro" id="IPR000764">
    <property type="entry name" value="Uridine_kinase-like"/>
</dbReference>
<dbReference type="InterPro" id="IPR000836">
    <property type="entry name" value="PRTase_dom"/>
</dbReference>
<dbReference type="NCBIfam" id="NF004018">
    <property type="entry name" value="PRK05480.1"/>
    <property type="match status" value="1"/>
</dbReference>
<evidence type="ECO:0000256" key="1">
    <source>
        <dbReference type="ARBA" id="ARBA00004690"/>
    </source>
</evidence>
<dbReference type="InterPro" id="IPR029057">
    <property type="entry name" value="PRTase-like"/>
</dbReference>
<dbReference type="STRING" id="105984.A0A427XWK8"/>
<dbReference type="CDD" id="cd06223">
    <property type="entry name" value="PRTases_typeI"/>
    <property type="match status" value="1"/>
</dbReference>
<feature type="domain" description="Phosphoribosyltransferase" evidence="8">
    <location>
        <begin position="282"/>
        <end position="437"/>
    </location>
</feature>